<dbReference type="PIRSF" id="PIRSF002211">
    <property type="entry name" value="Ribosomal_L30_bac-type"/>
    <property type="match status" value="1"/>
</dbReference>
<evidence type="ECO:0000256" key="5">
    <source>
        <dbReference type="HAMAP-Rule" id="MF_01371"/>
    </source>
</evidence>
<dbReference type="Pfam" id="PF00327">
    <property type="entry name" value="Ribosomal_L30"/>
    <property type="match status" value="1"/>
</dbReference>
<gene>
    <name evidence="5" type="primary">rpmD</name>
    <name evidence="7" type="ORF">ST1E_0171</name>
</gene>
<dbReference type="PANTHER" id="PTHR15892">
    <property type="entry name" value="MITOCHONDRIAL RIBOSOMAL PROTEIN L30"/>
    <property type="match status" value="1"/>
</dbReference>
<evidence type="ECO:0000256" key="2">
    <source>
        <dbReference type="ARBA" id="ARBA00011838"/>
    </source>
</evidence>
<dbReference type="NCBIfam" id="TIGR01308">
    <property type="entry name" value="rpmD_bact"/>
    <property type="match status" value="1"/>
</dbReference>
<dbReference type="STRING" id="1208921.ST1E_0171"/>
<keyword evidence="4 5" id="KW-0687">Ribonucleoprotein</keyword>
<dbReference type="CDD" id="cd01658">
    <property type="entry name" value="Ribosomal_L30"/>
    <property type="match status" value="1"/>
</dbReference>
<dbReference type="GO" id="GO:0006412">
    <property type="term" value="P:translation"/>
    <property type="evidence" value="ECO:0007669"/>
    <property type="project" value="UniProtKB-UniRule"/>
</dbReference>
<evidence type="ECO:0000256" key="4">
    <source>
        <dbReference type="ARBA" id="ARBA00023274"/>
    </source>
</evidence>
<dbReference type="EMBL" id="CP003806">
    <property type="protein sequence ID" value="AGF49415.1"/>
    <property type="molecule type" value="Genomic_DNA"/>
</dbReference>
<feature type="domain" description="Large ribosomal subunit protein uL30-like ferredoxin-like fold" evidence="6">
    <location>
        <begin position="6"/>
        <end position="56"/>
    </location>
</feature>
<evidence type="ECO:0000256" key="1">
    <source>
        <dbReference type="ARBA" id="ARBA00007594"/>
    </source>
</evidence>
<dbReference type="eggNOG" id="COG1841">
    <property type="taxonomic scope" value="Bacteria"/>
</dbReference>
<dbReference type="InterPro" id="IPR036919">
    <property type="entry name" value="Ribo_uL30_ferredoxin-like_sf"/>
</dbReference>
<dbReference type="GO" id="GO:0022625">
    <property type="term" value="C:cytosolic large ribosomal subunit"/>
    <property type="evidence" value="ECO:0007669"/>
    <property type="project" value="TreeGrafter"/>
</dbReference>
<comment type="similarity">
    <text evidence="1 5">Belongs to the universal ribosomal protein uL30 family.</text>
</comment>
<sequence length="61" mass="7050">MTHDQLKIRLLRSTIGTNKSHRETIRGLGLRRINSISILNNTPEVRGMLRKVKYLIDVSHV</sequence>
<keyword evidence="3 5" id="KW-0689">Ribosomal protein</keyword>
<evidence type="ECO:0000313" key="8">
    <source>
        <dbReference type="Proteomes" id="UP000011658"/>
    </source>
</evidence>
<dbReference type="GO" id="GO:0003735">
    <property type="term" value="F:structural constituent of ribosome"/>
    <property type="evidence" value="ECO:0007669"/>
    <property type="project" value="InterPro"/>
</dbReference>
<dbReference type="Proteomes" id="UP000011658">
    <property type="component" value="Chromosome"/>
</dbReference>
<evidence type="ECO:0000313" key="7">
    <source>
        <dbReference type="EMBL" id="AGF49415.1"/>
    </source>
</evidence>
<dbReference type="InterPro" id="IPR016082">
    <property type="entry name" value="Ribosomal_uL30_ferredoxin-like"/>
</dbReference>
<evidence type="ECO:0000256" key="3">
    <source>
        <dbReference type="ARBA" id="ARBA00022980"/>
    </source>
</evidence>
<dbReference type="SUPFAM" id="SSF55129">
    <property type="entry name" value="Ribosomal protein L30p/L7e"/>
    <property type="match status" value="1"/>
</dbReference>
<comment type="subunit">
    <text evidence="2 5">Part of the 50S ribosomal subunit.</text>
</comment>
<dbReference type="PANTHER" id="PTHR15892:SF2">
    <property type="entry name" value="LARGE RIBOSOMAL SUBUNIT PROTEIN UL30M"/>
    <property type="match status" value="1"/>
</dbReference>
<dbReference type="InterPro" id="IPR005996">
    <property type="entry name" value="Ribosomal_uL30_bac-type"/>
</dbReference>
<organism evidence="7 8">
    <name type="scientific">Candidatus Kinetoplastidibacterium galati TCC219</name>
    <dbReference type="NCBI Taxonomy" id="1208921"/>
    <lineage>
        <taxon>Bacteria</taxon>
        <taxon>Pseudomonadati</taxon>
        <taxon>Pseudomonadota</taxon>
        <taxon>Betaproteobacteria</taxon>
        <taxon>Candidatus Kinetoplastidibacterium</taxon>
    </lineage>
</organism>
<keyword evidence="8" id="KW-1185">Reference proteome</keyword>
<dbReference type="AlphaFoldDB" id="M1MC84"/>
<dbReference type="HOGENOM" id="CLU_131047_2_1_4"/>
<dbReference type="OrthoDB" id="9812790at2"/>
<name>M1MC84_9PROT</name>
<protein>
    <recommendedName>
        <fullName evidence="5">Large ribosomal subunit protein uL30</fullName>
    </recommendedName>
</protein>
<dbReference type="KEGG" id="kga:ST1E_0171"/>
<dbReference type="HAMAP" id="MF_01371_B">
    <property type="entry name" value="Ribosomal_uL30_B"/>
    <property type="match status" value="1"/>
</dbReference>
<dbReference type="Gene3D" id="3.30.1390.20">
    <property type="entry name" value="Ribosomal protein L30, ferredoxin-like fold domain"/>
    <property type="match status" value="1"/>
</dbReference>
<dbReference type="PATRIC" id="fig|1208921.3.peg.707"/>
<accession>M1MC84</accession>
<proteinExistence type="inferred from homology"/>
<reference evidence="7 8" key="1">
    <citation type="journal article" date="2013" name="Genome Biol. Evol.">
        <title>Genome evolution and phylogenomic analysis of candidatus kinetoplastibacterium, the betaproteobacterial endosymbionts of strigomonas and angomonas.</title>
        <authorList>
            <person name="Alves J.M."/>
            <person name="Serrano M.G."/>
            <person name="Maia da Silva F."/>
            <person name="Voegtly L.J."/>
            <person name="Matveyev A.V."/>
            <person name="Teixeira M.M."/>
            <person name="Camargo E.P."/>
            <person name="Buck G.A."/>
        </authorList>
    </citation>
    <scope>NUCLEOTIDE SEQUENCE [LARGE SCALE GENOMIC DNA]</scope>
    <source>
        <strain evidence="7 8">TCC219</strain>
    </source>
</reference>
<dbReference type="RefSeq" id="WP_015389899.1">
    <property type="nucleotide sequence ID" value="NC_020284.1"/>
</dbReference>
<evidence type="ECO:0000259" key="6">
    <source>
        <dbReference type="Pfam" id="PF00327"/>
    </source>
</evidence>